<reference evidence="3" key="3">
    <citation type="submission" date="2017-06" db="EMBL/GenBank/DDBJ databases">
        <authorList>
            <person name="Kim H.J."/>
            <person name="Triplett B.A."/>
        </authorList>
    </citation>
    <scope>NUCLEOTIDE SEQUENCE</scope>
    <source>
        <strain evidence="3">HLGZ1</strain>
    </source>
</reference>
<accession>A0A248LGA6</accession>
<name>A0A248LGA6_9NEIS</name>
<evidence type="ECO:0000313" key="6">
    <source>
        <dbReference type="Proteomes" id="UP001200247"/>
    </source>
</evidence>
<proteinExistence type="predicted"/>
<reference evidence="4 6" key="4">
    <citation type="submission" date="2021-10" db="EMBL/GenBank/DDBJ databases">
        <title>Whole-genome sequencing analysis of Laribacter hongkongensis: virulence gene profiles, carbohydrate-active enzyme prediction, and antimicrobial resistance characterization.</title>
        <authorList>
            <person name="Yuan P."/>
            <person name="Zhan Y."/>
            <person name="Chen D."/>
        </authorList>
    </citation>
    <scope>NUCLEOTIDE SEQUENCE [LARGE SCALE GENOMIC DNA]</scope>
    <source>
        <strain evidence="4 6">W67</strain>
    </source>
</reference>
<dbReference type="EMBL" id="CP022115">
    <property type="protein sequence ID" value="ASJ23446.1"/>
    <property type="molecule type" value="Genomic_DNA"/>
</dbReference>
<dbReference type="Gene3D" id="3.40.50.10610">
    <property type="entry name" value="ABC-type transport auxiliary lipoprotein component"/>
    <property type="match status" value="1"/>
</dbReference>
<dbReference type="EMBL" id="JAJAXM010000002">
    <property type="protein sequence ID" value="MCG9024643.1"/>
    <property type="molecule type" value="Genomic_DNA"/>
</dbReference>
<feature type="domain" description="ABC-type transport auxiliary lipoprotein component" evidence="2">
    <location>
        <begin position="34"/>
        <end position="194"/>
    </location>
</feature>
<dbReference type="RefSeq" id="WP_088860100.1">
    <property type="nucleotide sequence ID" value="NZ_CP022115.1"/>
</dbReference>
<evidence type="ECO:0000313" key="5">
    <source>
        <dbReference type="Proteomes" id="UP000197424"/>
    </source>
</evidence>
<dbReference type="Proteomes" id="UP001200247">
    <property type="component" value="Unassembled WGS sequence"/>
</dbReference>
<keyword evidence="1" id="KW-0732">Signal</keyword>
<dbReference type="Pfam" id="PF03886">
    <property type="entry name" value="ABC_trans_aux"/>
    <property type="match status" value="1"/>
</dbReference>
<organism evidence="3 5">
    <name type="scientific">Laribacter hongkongensis</name>
    <dbReference type="NCBI Taxonomy" id="168471"/>
    <lineage>
        <taxon>Bacteria</taxon>
        <taxon>Pseudomonadati</taxon>
        <taxon>Pseudomonadota</taxon>
        <taxon>Betaproteobacteria</taxon>
        <taxon>Neisseriales</taxon>
        <taxon>Aquaspirillaceae</taxon>
        <taxon>Laribacter</taxon>
    </lineage>
</organism>
<sequence length="212" mass="22571">MSPLLRRSALALLCLGWLSACQILPTEITPPTTYALTLPAPAPVTAPALPAVRLGTTTVGAPWNGTALVYQLSDVRFSADAYHRLLSPASTLLNTALADWLGARQRFEAVLAPGSPAPAPWRLETGITALYGDFRSASAPQAVISAQFVIVDTAAVPRRRLLVLDLNQRIPLESATPAALVAGYRQGWLRMLEELDARLASLKPDNTSAGHS</sequence>
<dbReference type="Proteomes" id="UP000197424">
    <property type="component" value="Chromosome"/>
</dbReference>
<evidence type="ECO:0000259" key="2">
    <source>
        <dbReference type="Pfam" id="PF03886"/>
    </source>
</evidence>
<feature type="signal peptide" evidence="1">
    <location>
        <begin position="1"/>
        <end position="22"/>
    </location>
</feature>
<evidence type="ECO:0000313" key="4">
    <source>
        <dbReference type="EMBL" id="MCG9024643.1"/>
    </source>
</evidence>
<dbReference type="PROSITE" id="PS51257">
    <property type="entry name" value="PROKAR_LIPOPROTEIN"/>
    <property type="match status" value="1"/>
</dbReference>
<evidence type="ECO:0000313" key="3">
    <source>
        <dbReference type="EMBL" id="ASJ23446.1"/>
    </source>
</evidence>
<evidence type="ECO:0000256" key="1">
    <source>
        <dbReference type="SAM" id="SignalP"/>
    </source>
</evidence>
<protein>
    <submittedName>
        <fullName evidence="4">PqiC family protein</fullName>
    </submittedName>
</protein>
<dbReference type="SUPFAM" id="SSF159594">
    <property type="entry name" value="XCC0632-like"/>
    <property type="match status" value="1"/>
</dbReference>
<dbReference type="AlphaFoldDB" id="A0A248LGA6"/>
<feature type="chain" id="PRO_5044379150" evidence="1">
    <location>
        <begin position="23"/>
        <end position="212"/>
    </location>
</feature>
<gene>
    <name evidence="4" type="ORF">LH440_01745</name>
    <name evidence="3" type="ORF">LHGZ1_0615</name>
</gene>
<reference evidence="3" key="1">
    <citation type="journal article" date="2017" name="J. Antimicrob. Chemother.">
        <title>Emergence and genomic analysis of MDR Laribacter hongkongensis strain HLGZ1 from Guangzhou, China.</title>
        <authorList>
            <person name="Wu H.K."/>
            <person name="Chen J.H."/>
            <person name="Yang L."/>
            <person name="Li A.R."/>
            <person name="Su D.H."/>
            <person name="Lin Y.P."/>
            <person name="Chen D.Q."/>
        </authorList>
    </citation>
    <scope>NUCLEOTIDE SEQUENCE</scope>
    <source>
        <strain evidence="3">HLGZ1</strain>
    </source>
</reference>
<reference evidence="5" key="2">
    <citation type="submission" date="2017-06" db="EMBL/GenBank/DDBJ databases">
        <title>Whole genome sequence of Laribacter hongkongensis LHGZ1.</title>
        <authorList>
            <person name="Chen D."/>
            <person name="Wu H."/>
            <person name="Chen J."/>
        </authorList>
    </citation>
    <scope>NUCLEOTIDE SEQUENCE [LARGE SCALE GENOMIC DNA]</scope>
    <source>
        <strain evidence="5">LHGZ1</strain>
    </source>
</reference>
<dbReference type="InterPro" id="IPR005586">
    <property type="entry name" value="ABC_trans_aux"/>
</dbReference>